<feature type="transmembrane region" description="Helical" evidence="10">
    <location>
        <begin position="105"/>
        <end position="132"/>
    </location>
</feature>
<gene>
    <name evidence="13" type="primary">ACKR4</name>
</gene>
<dbReference type="Pfam" id="PF00001">
    <property type="entry name" value="7tm_1"/>
    <property type="match status" value="1"/>
</dbReference>
<dbReference type="GO" id="GO:0019957">
    <property type="term" value="F:C-C chemokine binding"/>
    <property type="evidence" value="ECO:0007669"/>
    <property type="project" value="TreeGrafter"/>
</dbReference>
<dbReference type="CTD" id="51554"/>
<keyword evidence="5 9" id="KW-0297">G-protein coupled receptor</keyword>
<dbReference type="GO" id="GO:0016493">
    <property type="term" value="F:C-C chemokine receptor activity"/>
    <property type="evidence" value="ECO:0007669"/>
    <property type="project" value="TreeGrafter"/>
</dbReference>
<keyword evidence="12" id="KW-1185">Reference proteome</keyword>
<dbReference type="Gene3D" id="1.20.1070.10">
    <property type="entry name" value="Rhodopsin 7-helix transmembrane proteins"/>
    <property type="match status" value="1"/>
</dbReference>
<evidence type="ECO:0000256" key="6">
    <source>
        <dbReference type="ARBA" id="ARBA00023136"/>
    </source>
</evidence>
<dbReference type="RefSeq" id="XP_020660230.2">
    <property type="nucleotide sequence ID" value="XM_020804571.2"/>
</dbReference>
<feature type="transmembrane region" description="Helical" evidence="10">
    <location>
        <begin position="242"/>
        <end position="262"/>
    </location>
</feature>
<keyword evidence="2" id="KW-1003">Cell membrane</keyword>
<name>A0A6J0ULU8_9SAUR</name>
<evidence type="ECO:0000313" key="13">
    <source>
        <dbReference type="RefSeq" id="XP_020660230.2"/>
    </source>
</evidence>
<dbReference type="AlphaFoldDB" id="A0A6J0ULU8"/>
<keyword evidence="3 9" id="KW-0812">Transmembrane</keyword>
<dbReference type="InterPro" id="IPR005383">
    <property type="entry name" value="ACKR4"/>
</dbReference>
<comment type="similarity">
    <text evidence="9">Belongs to the G-protein coupled receptor 1 family.</text>
</comment>
<dbReference type="PROSITE" id="PS50262">
    <property type="entry name" value="G_PROTEIN_RECEP_F1_2"/>
    <property type="match status" value="1"/>
</dbReference>
<sequence>MEANINPSEEYFYYYNESNYMLDYSLHETICLKEEVRKFNKSFLPAFYSIVFLIGLPGNSLVVAIYAYLKKLKTKTDVYIAHLAIADLLLLFTLPFWAVNAVHGWIFGLFLCKITTATYTMTFSASMLLLACISVDRYYAVSKSLSHPHGAKLCSKTCSFVWMAATFLSIPDIIFNQVKELHEQNRCSSTFPDSIGKTLKVIIEIVETALSFVLPFFVMLICYSFVARALIKSPSVKKSQPLKVLAAVVSVFIITQLPYNIVKFWKAIDLVYPIITNCSASKAIDVAFQVTNSIALFHSCLNPLLYFFMGASFKLHMVKLAKRYGYWRRQQSIVTEEIAMGYEDSAAQTSSFTI</sequence>
<keyword evidence="4 10" id="KW-1133">Transmembrane helix</keyword>
<dbReference type="OrthoDB" id="9874829at2759"/>
<dbReference type="Proteomes" id="UP001652642">
    <property type="component" value="Chromosome 6"/>
</dbReference>
<organism evidence="12 13">
    <name type="scientific">Pogona vitticeps</name>
    <name type="common">central bearded dragon</name>
    <dbReference type="NCBI Taxonomy" id="103695"/>
    <lineage>
        <taxon>Eukaryota</taxon>
        <taxon>Metazoa</taxon>
        <taxon>Chordata</taxon>
        <taxon>Craniata</taxon>
        <taxon>Vertebrata</taxon>
        <taxon>Euteleostomi</taxon>
        <taxon>Lepidosauria</taxon>
        <taxon>Squamata</taxon>
        <taxon>Bifurcata</taxon>
        <taxon>Unidentata</taxon>
        <taxon>Episquamata</taxon>
        <taxon>Toxicofera</taxon>
        <taxon>Iguania</taxon>
        <taxon>Acrodonta</taxon>
        <taxon>Agamidae</taxon>
        <taxon>Amphibolurinae</taxon>
        <taxon>Pogona</taxon>
    </lineage>
</organism>
<dbReference type="PANTHER" id="PTHR10489:SF733">
    <property type="entry name" value="ATYPICAL CHEMOKINE RECEPTOR 4"/>
    <property type="match status" value="1"/>
</dbReference>
<keyword evidence="7 9" id="KW-0675">Receptor</keyword>
<dbReference type="SUPFAM" id="SSF81321">
    <property type="entry name" value="Family A G protein-coupled receptor-like"/>
    <property type="match status" value="1"/>
</dbReference>
<evidence type="ECO:0000259" key="11">
    <source>
        <dbReference type="PROSITE" id="PS50262"/>
    </source>
</evidence>
<reference evidence="13" key="1">
    <citation type="submission" date="2025-08" db="UniProtKB">
        <authorList>
            <consortium name="RefSeq"/>
        </authorList>
    </citation>
    <scope>IDENTIFICATION</scope>
</reference>
<dbReference type="InterPro" id="IPR017452">
    <property type="entry name" value="GPCR_Rhodpsn_7TM"/>
</dbReference>
<feature type="transmembrane region" description="Helical" evidence="10">
    <location>
        <begin position="46"/>
        <end position="69"/>
    </location>
</feature>
<dbReference type="GO" id="GO:0009897">
    <property type="term" value="C:external side of plasma membrane"/>
    <property type="evidence" value="ECO:0007669"/>
    <property type="project" value="TreeGrafter"/>
</dbReference>
<accession>A0A6J0ULU8</accession>
<evidence type="ECO:0000313" key="12">
    <source>
        <dbReference type="Proteomes" id="UP001652642"/>
    </source>
</evidence>
<dbReference type="InterPro" id="IPR050119">
    <property type="entry name" value="CCR1-9-like"/>
</dbReference>
<dbReference type="GO" id="GO:0005044">
    <property type="term" value="F:scavenger receptor activity"/>
    <property type="evidence" value="ECO:0007669"/>
    <property type="project" value="InterPro"/>
</dbReference>
<comment type="subcellular location">
    <subcellularLocation>
        <location evidence="1">Cell membrane</location>
        <topology evidence="1">Multi-pass membrane protein</topology>
    </subcellularLocation>
</comment>
<keyword evidence="6 10" id="KW-0472">Membrane</keyword>
<feature type="transmembrane region" description="Helical" evidence="10">
    <location>
        <begin position="209"/>
        <end position="230"/>
    </location>
</feature>
<dbReference type="PRINTS" id="PR01558">
    <property type="entry name" value="CHEMOKINER11"/>
</dbReference>
<dbReference type="GO" id="GO:0060326">
    <property type="term" value="P:cell chemotaxis"/>
    <property type="evidence" value="ECO:0007669"/>
    <property type="project" value="TreeGrafter"/>
</dbReference>
<dbReference type="GO" id="GO:0007204">
    <property type="term" value="P:positive regulation of cytosolic calcium ion concentration"/>
    <property type="evidence" value="ECO:0007669"/>
    <property type="project" value="TreeGrafter"/>
</dbReference>
<dbReference type="InterPro" id="IPR000355">
    <property type="entry name" value="Chemokine_rcpt"/>
</dbReference>
<evidence type="ECO:0000256" key="2">
    <source>
        <dbReference type="ARBA" id="ARBA00022475"/>
    </source>
</evidence>
<feature type="domain" description="G-protein coupled receptors family 1 profile" evidence="11">
    <location>
        <begin position="58"/>
        <end position="306"/>
    </location>
</feature>
<dbReference type="InterPro" id="IPR000276">
    <property type="entry name" value="GPCR_Rhodpsn"/>
</dbReference>
<evidence type="ECO:0000256" key="7">
    <source>
        <dbReference type="ARBA" id="ARBA00023170"/>
    </source>
</evidence>
<proteinExistence type="inferred from homology"/>
<evidence type="ECO:0000256" key="9">
    <source>
        <dbReference type="RuleBase" id="RU000688"/>
    </source>
</evidence>
<evidence type="ECO:0000256" key="8">
    <source>
        <dbReference type="ARBA" id="ARBA00023224"/>
    </source>
</evidence>
<dbReference type="PRINTS" id="PR00237">
    <property type="entry name" value="GPCRRHODOPSN"/>
</dbReference>
<evidence type="ECO:0000256" key="4">
    <source>
        <dbReference type="ARBA" id="ARBA00022989"/>
    </source>
</evidence>
<dbReference type="PROSITE" id="PS00237">
    <property type="entry name" value="G_PROTEIN_RECEP_F1_1"/>
    <property type="match status" value="1"/>
</dbReference>
<dbReference type="GeneID" id="110084873"/>
<evidence type="ECO:0000256" key="5">
    <source>
        <dbReference type="ARBA" id="ARBA00023040"/>
    </source>
</evidence>
<dbReference type="GO" id="GO:0019722">
    <property type="term" value="P:calcium-mediated signaling"/>
    <property type="evidence" value="ECO:0007669"/>
    <property type="project" value="TreeGrafter"/>
</dbReference>
<dbReference type="GO" id="GO:0006955">
    <property type="term" value="P:immune response"/>
    <property type="evidence" value="ECO:0007669"/>
    <property type="project" value="TreeGrafter"/>
</dbReference>
<dbReference type="KEGG" id="pvt:110084873"/>
<keyword evidence="8 9" id="KW-0807">Transducer</keyword>
<evidence type="ECO:0000256" key="3">
    <source>
        <dbReference type="ARBA" id="ARBA00022692"/>
    </source>
</evidence>
<dbReference type="PRINTS" id="PR00657">
    <property type="entry name" value="CCCHEMOKINER"/>
</dbReference>
<feature type="transmembrane region" description="Helical" evidence="10">
    <location>
        <begin position="78"/>
        <end position="99"/>
    </location>
</feature>
<dbReference type="PANTHER" id="PTHR10489">
    <property type="entry name" value="CELL ADHESION MOLECULE"/>
    <property type="match status" value="1"/>
</dbReference>
<evidence type="ECO:0000256" key="10">
    <source>
        <dbReference type="SAM" id="Phobius"/>
    </source>
</evidence>
<dbReference type="InParanoid" id="A0A6J0ULU8"/>
<feature type="transmembrane region" description="Helical" evidence="10">
    <location>
        <begin position="294"/>
        <end position="313"/>
    </location>
</feature>
<protein>
    <submittedName>
        <fullName evidence="13">Atypical chemokine receptor 4</fullName>
    </submittedName>
</protein>
<evidence type="ECO:0000256" key="1">
    <source>
        <dbReference type="ARBA" id="ARBA00004651"/>
    </source>
</evidence>